<dbReference type="AlphaFoldDB" id="A0A854C0X8"/>
<dbReference type="Proteomes" id="UP000186685">
    <property type="component" value="Unassembled WGS sequence"/>
</dbReference>
<name>A0A854C0X8_9BACT</name>
<evidence type="ECO:0000259" key="1">
    <source>
        <dbReference type="Pfam" id="PF19569"/>
    </source>
</evidence>
<protein>
    <recommendedName>
        <fullName evidence="1">START-like domain-containing protein</fullName>
    </recommendedName>
</protein>
<dbReference type="Pfam" id="PF19569">
    <property type="entry name" value="START_2"/>
    <property type="match status" value="1"/>
</dbReference>
<dbReference type="SUPFAM" id="SSF55961">
    <property type="entry name" value="Bet v1-like"/>
    <property type="match status" value="1"/>
</dbReference>
<feature type="domain" description="START-like" evidence="1">
    <location>
        <begin position="3"/>
        <end position="127"/>
    </location>
</feature>
<evidence type="ECO:0000313" key="3">
    <source>
        <dbReference type="Proteomes" id="UP000186685"/>
    </source>
</evidence>
<dbReference type="InterPro" id="IPR023393">
    <property type="entry name" value="START-like_dom_sf"/>
</dbReference>
<proteinExistence type="predicted"/>
<dbReference type="Gene3D" id="3.30.530.20">
    <property type="match status" value="1"/>
</dbReference>
<accession>A0A854C0X8</accession>
<sequence>MMKRKTQIEYPLNPSSSVIIWNAISSTAGLERWFADRVTKEGKTYTFRWGKTETRQAIVVNSRPEFFIRFHWLDDEEAKSYFELKIHYNELTTDHTLEVTDFAEPGEEEDVRNLWDSQIETLKRVFGV</sequence>
<gene>
    <name evidence="2" type="ORF">BHV76_07055</name>
</gene>
<comment type="caution">
    <text evidence="2">The sequence shown here is derived from an EMBL/GenBank/DDBJ whole genome shotgun (WGS) entry which is preliminary data.</text>
</comment>
<reference evidence="2 3" key="1">
    <citation type="journal article" date="2016" name="Nat. Biotechnol.">
        <title>Measurement of bacterial replication rates in microbial communities.</title>
        <authorList>
            <person name="Brown C.T."/>
            <person name="Olm M.R."/>
            <person name="Thomas B.C."/>
            <person name="Banfield J.F."/>
        </authorList>
    </citation>
    <scope>NUCLEOTIDE SEQUENCE [LARGE SCALE GENOMIC DNA]</scope>
    <source>
        <strain evidence="2">45_130</strain>
    </source>
</reference>
<dbReference type="InterPro" id="IPR045736">
    <property type="entry name" value="START_2"/>
</dbReference>
<organism evidence="2 3">
    <name type="scientific">Phocaeicola plebeius</name>
    <dbReference type="NCBI Taxonomy" id="310297"/>
    <lineage>
        <taxon>Bacteria</taxon>
        <taxon>Pseudomonadati</taxon>
        <taxon>Bacteroidota</taxon>
        <taxon>Bacteroidia</taxon>
        <taxon>Bacteroidales</taxon>
        <taxon>Bacteroidaceae</taxon>
        <taxon>Phocaeicola</taxon>
    </lineage>
</organism>
<evidence type="ECO:0000313" key="2">
    <source>
        <dbReference type="EMBL" id="OKZ10371.1"/>
    </source>
</evidence>
<dbReference type="EMBL" id="MNQR01000020">
    <property type="protein sequence ID" value="OKZ10371.1"/>
    <property type="molecule type" value="Genomic_DNA"/>
</dbReference>